<name>A0A0C3BTG7_HEBCY</name>
<accession>A0A0C3BTG7</accession>
<protein>
    <submittedName>
        <fullName evidence="1">Uncharacterized protein</fullName>
    </submittedName>
</protein>
<gene>
    <name evidence="1" type="ORF">M413DRAFT_349206</name>
</gene>
<evidence type="ECO:0000313" key="2">
    <source>
        <dbReference type="Proteomes" id="UP000053424"/>
    </source>
</evidence>
<evidence type="ECO:0000313" key="1">
    <source>
        <dbReference type="EMBL" id="KIM35394.1"/>
    </source>
</evidence>
<keyword evidence="2" id="KW-1185">Reference proteome</keyword>
<reference evidence="1 2" key="1">
    <citation type="submission" date="2014-04" db="EMBL/GenBank/DDBJ databases">
        <authorList>
            <consortium name="DOE Joint Genome Institute"/>
            <person name="Kuo A."/>
            <person name="Gay G."/>
            <person name="Dore J."/>
            <person name="Kohler A."/>
            <person name="Nagy L.G."/>
            <person name="Floudas D."/>
            <person name="Copeland A."/>
            <person name="Barry K.W."/>
            <person name="Cichocki N."/>
            <person name="Veneault-Fourrey C."/>
            <person name="LaButti K."/>
            <person name="Lindquist E.A."/>
            <person name="Lipzen A."/>
            <person name="Lundell T."/>
            <person name="Morin E."/>
            <person name="Murat C."/>
            <person name="Sun H."/>
            <person name="Tunlid A."/>
            <person name="Henrissat B."/>
            <person name="Grigoriev I.V."/>
            <person name="Hibbett D.S."/>
            <person name="Martin F."/>
            <person name="Nordberg H.P."/>
            <person name="Cantor M.N."/>
            <person name="Hua S.X."/>
        </authorList>
    </citation>
    <scope>NUCLEOTIDE SEQUENCE [LARGE SCALE GENOMIC DNA]</scope>
    <source>
        <strain evidence="2">h7</strain>
    </source>
</reference>
<organism evidence="1 2">
    <name type="scientific">Hebeloma cylindrosporum</name>
    <dbReference type="NCBI Taxonomy" id="76867"/>
    <lineage>
        <taxon>Eukaryota</taxon>
        <taxon>Fungi</taxon>
        <taxon>Dikarya</taxon>
        <taxon>Basidiomycota</taxon>
        <taxon>Agaricomycotina</taxon>
        <taxon>Agaricomycetes</taxon>
        <taxon>Agaricomycetidae</taxon>
        <taxon>Agaricales</taxon>
        <taxon>Agaricineae</taxon>
        <taxon>Hymenogastraceae</taxon>
        <taxon>Hebeloma</taxon>
    </lineage>
</organism>
<dbReference type="AlphaFoldDB" id="A0A0C3BTG7"/>
<dbReference type="HOGENOM" id="CLU_1992910_0_0_1"/>
<dbReference type="Proteomes" id="UP000053424">
    <property type="component" value="Unassembled WGS sequence"/>
</dbReference>
<reference evidence="2" key="2">
    <citation type="submission" date="2015-01" db="EMBL/GenBank/DDBJ databases">
        <title>Evolutionary Origins and Diversification of the Mycorrhizal Mutualists.</title>
        <authorList>
            <consortium name="DOE Joint Genome Institute"/>
            <consortium name="Mycorrhizal Genomics Consortium"/>
            <person name="Kohler A."/>
            <person name="Kuo A."/>
            <person name="Nagy L.G."/>
            <person name="Floudas D."/>
            <person name="Copeland A."/>
            <person name="Barry K.W."/>
            <person name="Cichocki N."/>
            <person name="Veneault-Fourrey C."/>
            <person name="LaButti K."/>
            <person name="Lindquist E.A."/>
            <person name="Lipzen A."/>
            <person name="Lundell T."/>
            <person name="Morin E."/>
            <person name="Murat C."/>
            <person name="Riley R."/>
            <person name="Ohm R."/>
            <person name="Sun H."/>
            <person name="Tunlid A."/>
            <person name="Henrissat B."/>
            <person name="Grigoriev I.V."/>
            <person name="Hibbett D.S."/>
            <person name="Martin F."/>
        </authorList>
    </citation>
    <scope>NUCLEOTIDE SEQUENCE [LARGE SCALE GENOMIC DNA]</scope>
    <source>
        <strain evidence="2">h7</strain>
    </source>
</reference>
<proteinExistence type="predicted"/>
<dbReference type="EMBL" id="KN831821">
    <property type="protein sequence ID" value="KIM35394.1"/>
    <property type="molecule type" value="Genomic_DNA"/>
</dbReference>
<sequence length="125" mass="13666">MIEERSCGSWLCFFLVNGRFCPGDPQGSDNATLNSGPSQSWTSAAHYLRIFALGPVFDDQCTAKLVVFSIPDIASLWLRGYALFFIIISAPSGPFPLPRVGGDLTNLDWRSFLSVCGISFILQPS</sequence>